<keyword evidence="3" id="KW-0812">Transmembrane</keyword>
<dbReference type="Pfam" id="PF01595">
    <property type="entry name" value="CNNM"/>
    <property type="match status" value="1"/>
</dbReference>
<gene>
    <name evidence="5" type="ORF">METZ01_LOCUS260356</name>
</gene>
<protein>
    <recommendedName>
        <fullName evidence="4">CNNM transmembrane domain-containing protein</fullName>
    </recommendedName>
</protein>
<dbReference type="PROSITE" id="PS51846">
    <property type="entry name" value="CNNM"/>
    <property type="match status" value="1"/>
</dbReference>
<dbReference type="EMBL" id="UINC01072100">
    <property type="protein sequence ID" value="SVC07502.1"/>
    <property type="molecule type" value="Genomic_DNA"/>
</dbReference>
<dbReference type="PANTHER" id="PTHR22777:SF4">
    <property type="entry name" value="UPF0053 PROTEIN SLL1254"/>
    <property type="match status" value="1"/>
</dbReference>
<sequence>MVELIVAVSFAVLISGMCSLFEAVLYSVPISHVESLAEDGRKSGLILRALRRDVDRPIAAILSLNTIANTAGAAVAGAAAVAVFGQAWVGWFSAVFTMAILIFSEVIPKTAGVVYSRPLARVIARPLKVLVLVFRPFIWLTSLFTRMMAAGHQQNQVSQEELVIMTRLGMQTGVIEADEAKVIQNILSLQSKSARDIM</sequence>
<feature type="transmembrane region" description="Helical" evidence="3">
    <location>
        <begin position="88"/>
        <end position="108"/>
    </location>
</feature>
<dbReference type="GO" id="GO:0005886">
    <property type="term" value="C:plasma membrane"/>
    <property type="evidence" value="ECO:0007669"/>
    <property type="project" value="TreeGrafter"/>
</dbReference>
<accession>A0A382J7X9</accession>
<dbReference type="InterPro" id="IPR002550">
    <property type="entry name" value="CNNM"/>
</dbReference>
<evidence type="ECO:0000313" key="5">
    <source>
        <dbReference type="EMBL" id="SVC07502.1"/>
    </source>
</evidence>
<keyword evidence="1" id="KW-0677">Repeat</keyword>
<dbReference type="AlphaFoldDB" id="A0A382J7X9"/>
<name>A0A382J7X9_9ZZZZ</name>
<feature type="transmembrane region" description="Helical" evidence="3">
    <location>
        <begin position="6"/>
        <end position="28"/>
    </location>
</feature>
<dbReference type="PANTHER" id="PTHR22777">
    <property type="entry name" value="HEMOLYSIN-RELATED"/>
    <property type="match status" value="1"/>
</dbReference>
<proteinExistence type="predicted"/>
<keyword evidence="3" id="KW-0472">Membrane</keyword>
<feature type="domain" description="CNNM transmembrane" evidence="4">
    <location>
        <begin position="1"/>
        <end position="179"/>
    </location>
</feature>
<evidence type="ECO:0000256" key="3">
    <source>
        <dbReference type="SAM" id="Phobius"/>
    </source>
</evidence>
<keyword evidence="3" id="KW-1133">Transmembrane helix</keyword>
<organism evidence="5">
    <name type="scientific">marine metagenome</name>
    <dbReference type="NCBI Taxonomy" id="408172"/>
    <lineage>
        <taxon>unclassified sequences</taxon>
        <taxon>metagenomes</taxon>
        <taxon>ecological metagenomes</taxon>
    </lineage>
</organism>
<evidence type="ECO:0000256" key="2">
    <source>
        <dbReference type="ARBA" id="ARBA00023122"/>
    </source>
</evidence>
<feature type="non-terminal residue" evidence="5">
    <location>
        <position position="198"/>
    </location>
</feature>
<reference evidence="5" key="1">
    <citation type="submission" date="2018-05" db="EMBL/GenBank/DDBJ databases">
        <authorList>
            <person name="Lanie J.A."/>
            <person name="Ng W.-L."/>
            <person name="Kazmierczak K.M."/>
            <person name="Andrzejewski T.M."/>
            <person name="Davidsen T.M."/>
            <person name="Wayne K.J."/>
            <person name="Tettelin H."/>
            <person name="Glass J.I."/>
            <person name="Rusch D."/>
            <person name="Podicherti R."/>
            <person name="Tsui H.-C.T."/>
            <person name="Winkler M.E."/>
        </authorList>
    </citation>
    <scope>NUCLEOTIDE SEQUENCE</scope>
</reference>
<keyword evidence="2" id="KW-0129">CBS domain</keyword>
<feature type="transmembrane region" description="Helical" evidence="3">
    <location>
        <begin position="58"/>
        <end position="82"/>
    </location>
</feature>
<evidence type="ECO:0000259" key="4">
    <source>
        <dbReference type="PROSITE" id="PS51846"/>
    </source>
</evidence>
<evidence type="ECO:0000256" key="1">
    <source>
        <dbReference type="ARBA" id="ARBA00022737"/>
    </source>
</evidence>